<sequence length="98" mass="11605">MRDELTVLFPYHSCVVYIQNYRVLVIVGIQNQRLYLENETLHYADALLSLYIDTITDCINVNKSHCPKFWFFKEAQITFKIRIAANSSSGFRQQITYY</sequence>
<protein>
    <submittedName>
        <fullName evidence="1">Uncharacterized protein</fullName>
    </submittedName>
</protein>
<comment type="caution">
    <text evidence="1">The sequence shown here is derived from an EMBL/GenBank/DDBJ whole genome shotgun (WGS) entry which is preliminary data.</text>
</comment>
<dbReference type="EMBL" id="WJQU01000001">
    <property type="protein sequence ID" value="KAJ6645924.1"/>
    <property type="molecule type" value="Genomic_DNA"/>
</dbReference>
<evidence type="ECO:0000313" key="1">
    <source>
        <dbReference type="EMBL" id="KAJ6645924.1"/>
    </source>
</evidence>
<evidence type="ECO:0000313" key="2">
    <source>
        <dbReference type="Proteomes" id="UP001151699"/>
    </source>
</evidence>
<keyword evidence="2" id="KW-1185">Reference proteome</keyword>
<dbReference type="Proteomes" id="UP001151699">
    <property type="component" value="Chromosome A"/>
</dbReference>
<reference evidence="1" key="1">
    <citation type="submission" date="2022-07" db="EMBL/GenBank/DDBJ databases">
        <authorList>
            <person name="Trinca V."/>
            <person name="Uliana J.V.C."/>
            <person name="Torres T.T."/>
            <person name="Ward R.J."/>
            <person name="Monesi N."/>
        </authorList>
    </citation>
    <scope>NUCLEOTIDE SEQUENCE</scope>
    <source>
        <strain evidence="1">HSMRA1968</strain>
        <tissue evidence="1">Whole embryos</tissue>
    </source>
</reference>
<name>A0A9Q0S5J8_9DIPT</name>
<proteinExistence type="predicted"/>
<organism evidence="1 2">
    <name type="scientific">Pseudolycoriella hygida</name>
    <dbReference type="NCBI Taxonomy" id="35572"/>
    <lineage>
        <taxon>Eukaryota</taxon>
        <taxon>Metazoa</taxon>
        <taxon>Ecdysozoa</taxon>
        <taxon>Arthropoda</taxon>
        <taxon>Hexapoda</taxon>
        <taxon>Insecta</taxon>
        <taxon>Pterygota</taxon>
        <taxon>Neoptera</taxon>
        <taxon>Endopterygota</taxon>
        <taxon>Diptera</taxon>
        <taxon>Nematocera</taxon>
        <taxon>Sciaroidea</taxon>
        <taxon>Sciaridae</taxon>
        <taxon>Pseudolycoriella</taxon>
    </lineage>
</organism>
<dbReference type="AlphaFoldDB" id="A0A9Q0S5J8"/>
<accession>A0A9Q0S5J8</accession>
<gene>
    <name evidence="1" type="ORF">Bhyg_01133</name>
</gene>